<sequence>MITLIVARARNGAIGKDNAIPWEAPEDLAFFQRETLGGALIMGRMTWDSLPFKPLPRRLNIVVSSRGVEAETVLPSVEAAVEHAYASGYRRVYGIGGTAIFAELMPRADRLVVTEVDLDIADPQAVFPSFDPAEWERVGGQLLRDAEPRCEASEYLRRRSV</sequence>
<dbReference type="AlphaFoldDB" id="A0A8J7LQS2"/>
<dbReference type="InterPro" id="IPR012259">
    <property type="entry name" value="DHFR"/>
</dbReference>
<dbReference type="PROSITE" id="PS00075">
    <property type="entry name" value="DHFR_1"/>
    <property type="match status" value="1"/>
</dbReference>
<dbReference type="InterPro" id="IPR001796">
    <property type="entry name" value="DHFR_dom"/>
</dbReference>
<dbReference type="GO" id="GO:0046654">
    <property type="term" value="P:tetrahydrofolate biosynthetic process"/>
    <property type="evidence" value="ECO:0007669"/>
    <property type="project" value="UniProtKB-UniPathway"/>
</dbReference>
<dbReference type="InterPro" id="IPR024072">
    <property type="entry name" value="DHFR-like_dom_sf"/>
</dbReference>
<keyword evidence="6" id="KW-0560">Oxidoreductase</keyword>
<reference evidence="10" key="1">
    <citation type="submission" date="2020-12" db="EMBL/GenBank/DDBJ databases">
        <title>Sedimentitalea sp. nov., isolated from sand in Incheon.</title>
        <authorList>
            <person name="Kim W."/>
        </authorList>
    </citation>
    <scope>NUCLEOTIDE SEQUENCE</scope>
    <source>
        <strain evidence="10">CAU 1593</strain>
    </source>
</reference>
<comment type="pathway">
    <text evidence="1">Cofactor biosynthesis; tetrahydrofolate biosynthesis; 5,6,7,8-tetrahydrofolate from 7,8-dihydrofolate: step 1/1.</text>
</comment>
<evidence type="ECO:0000256" key="4">
    <source>
        <dbReference type="ARBA" id="ARBA00022563"/>
    </source>
</evidence>
<dbReference type="EMBL" id="JAELVR010000001">
    <property type="protein sequence ID" value="MBJ6370059.1"/>
    <property type="molecule type" value="Genomic_DNA"/>
</dbReference>
<evidence type="ECO:0000313" key="10">
    <source>
        <dbReference type="EMBL" id="MBJ6370059.1"/>
    </source>
</evidence>
<dbReference type="SUPFAM" id="SSF53597">
    <property type="entry name" value="Dihydrofolate reductase-like"/>
    <property type="match status" value="1"/>
</dbReference>
<dbReference type="Proteomes" id="UP000619079">
    <property type="component" value="Unassembled WGS sequence"/>
</dbReference>
<evidence type="ECO:0000256" key="5">
    <source>
        <dbReference type="ARBA" id="ARBA00022857"/>
    </source>
</evidence>
<dbReference type="EC" id="1.5.1.3" evidence="3"/>
<dbReference type="GO" id="GO:0046655">
    <property type="term" value="P:folic acid metabolic process"/>
    <property type="evidence" value="ECO:0007669"/>
    <property type="project" value="TreeGrafter"/>
</dbReference>
<comment type="caution">
    <text evidence="10">The sequence shown here is derived from an EMBL/GenBank/DDBJ whole genome shotgun (WGS) entry which is preliminary data.</text>
</comment>
<evidence type="ECO:0000256" key="3">
    <source>
        <dbReference type="ARBA" id="ARBA00012856"/>
    </source>
</evidence>
<keyword evidence="5" id="KW-0521">NADP</keyword>
<evidence type="ECO:0000313" key="11">
    <source>
        <dbReference type="Proteomes" id="UP000619079"/>
    </source>
</evidence>
<comment type="similarity">
    <text evidence="2 8">Belongs to the dihydrofolate reductase family.</text>
</comment>
<dbReference type="Pfam" id="PF00186">
    <property type="entry name" value="DHFR_1"/>
    <property type="match status" value="1"/>
</dbReference>
<dbReference type="PANTHER" id="PTHR48069">
    <property type="entry name" value="DIHYDROFOLATE REDUCTASE"/>
    <property type="match status" value="1"/>
</dbReference>
<evidence type="ECO:0000256" key="1">
    <source>
        <dbReference type="ARBA" id="ARBA00004903"/>
    </source>
</evidence>
<dbReference type="GO" id="GO:0006730">
    <property type="term" value="P:one-carbon metabolic process"/>
    <property type="evidence" value="ECO:0007669"/>
    <property type="project" value="UniProtKB-KW"/>
</dbReference>
<dbReference type="CDD" id="cd00209">
    <property type="entry name" value="DHFR"/>
    <property type="match status" value="1"/>
</dbReference>
<accession>A0A8J7LQS2</accession>
<protein>
    <recommendedName>
        <fullName evidence="3">dihydrofolate reductase</fullName>
        <ecNumber evidence="3">1.5.1.3</ecNumber>
    </recommendedName>
</protein>
<evidence type="ECO:0000259" key="9">
    <source>
        <dbReference type="PROSITE" id="PS51330"/>
    </source>
</evidence>
<dbReference type="GO" id="GO:0050661">
    <property type="term" value="F:NADP binding"/>
    <property type="evidence" value="ECO:0007669"/>
    <property type="project" value="InterPro"/>
</dbReference>
<gene>
    <name evidence="10" type="ORF">JF290_00855</name>
</gene>
<dbReference type="PROSITE" id="PS51330">
    <property type="entry name" value="DHFR_2"/>
    <property type="match status" value="1"/>
</dbReference>
<proteinExistence type="inferred from homology"/>
<dbReference type="UniPathway" id="UPA00077">
    <property type="reaction ID" value="UER00158"/>
</dbReference>
<evidence type="ECO:0000256" key="7">
    <source>
        <dbReference type="ARBA" id="ARBA00025067"/>
    </source>
</evidence>
<evidence type="ECO:0000256" key="8">
    <source>
        <dbReference type="RuleBase" id="RU004474"/>
    </source>
</evidence>
<name>A0A8J7LQS2_9RHOB</name>
<dbReference type="Gene3D" id="3.40.430.10">
    <property type="entry name" value="Dihydrofolate Reductase, subunit A"/>
    <property type="match status" value="1"/>
</dbReference>
<keyword evidence="11" id="KW-1185">Reference proteome</keyword>
<dbReference type="InterPro" id="IPR017925">
    <property type="entry name" value="DHFR_CS"/>
</dbReference>
<dbReference type="GO" id="GO:0004146">
    <property type="term" value="F:dihydrofolate reductase activity"/>
    <property type="evidence" value="ECO:0007669"/>
    <property type="project" value="UniProtKB-EC"/>
</dbReference>
<dbReference type="GO" id="GO:0046452">
    <property type="term" value="P:dihydrofolate metabolic process"/>
    <property type="evidence" value="ECO:0007669"/>
    <property type="project" value="TreeGrafter"/>
</dbReference>
<evidence type="ECO:0000256" key="6">
    <source>
        <dbReference type="ARBA" id="ARBA00023002"/>
    </source>
</evidence>
<feature type="domain" description="DHFR" evidence="9">
    <location>
        <begin position="1"/>
        <end position="161"/>
    </location>
</feature>
<keyword evidence="4" id="KW-0554">One-carbon metabolism</keyword>
<dbReference type="PANTHER" id="PTHR48069:SF3">
    <property type="entry name" value="DIHYDROFOLATE REDUCTASE"/>
    <property type="match status" value="1"/>
</dbReference>
<dbReference type="RefSeq" id="WP_199022818.1">
    <property type="nucleotide sequence ID" value="NZ_JAELVR010000001.1"/>
</dbReference>
<comment type="function">
    <text evidence="7">Key enzyme in folate metabolism. Catalyzes an essential reaction for de novo glycine and purine synthesis, and for DNA precursor synthesis.</text>
</comment>
<dbReference type="PRINTS" id="PR00070">
    <property type="entry name" value="DHFR"/>
</dbReference>
<organism evidence="10 11">
    <name type="scientific">Sedimentitalea arenosa</name>
    <dbReference type="NCBI Taxonomy" id="2798803"/>
    <lineage>
        <taxon>Bacteria</taxon>
        <taxon>Pseudomonadati</taxon>
        <taxon>Pseudomonadota</taxon>
        <taxon>Alphaproteobacteria</taxon>
        <taxon>Rhodobacterales</taxon>
        <taxon>Paracoccaceae</taxon>
        <taxon>Sedimentitalea</taxon>
    </lineage>
</organism>
<evidence type="ECO:0000256" key="2">
    <source>
        <dbReference type="ARBA" id="ARBA00009539"/>
    </source>
</evidence>